<dbReference type="GO" id="GO:0046872">
    <property type="term" value="F:metal ion binding"/>
    <property type="evidence" value="ECO:0007669"/>
    <property type="project" value="UniProtKB-KW"/>
</dbReference>
<keyword evidence="4" id="KW-0411">Iron-sulfur</keyword>
<dbReference type="PANTHER" id="PTHR40261">
    <property type="match status" value="1"/>
</dbReference>
<evidence type="ECO:0000313" key="8">
    <source>
        <dbReference type="Proteomes" id="UP001597185"/>
    </source>
</evidence>
<dbReference type="CDD" id="cd03467">
    <property type="entry name" value="Rieske"/>
    <property type="match status" value="1"/>
</dbReference>
<evidence type="ECO:0000256" key="3">
    <source>
        <dbReference type="ARBA" id="ARBA00023004"/>
    </source>
</evidence>
<evidence type="ECO:0000256" key="2">
    <source>
        <dbReference type="ARBA" id="ARBA00022723"/>
    </source>
</evidence>
<feature type="region of interest" description="Disordered" evidence="5">
    <location>
        <begin position="114"/>
        <end position="144"/>
    </location>
</feature>
<organism evidence="7 8">
    <name type="scientific">Halorubrum laminariae</name>
    <dbReference type="NCBI Taxonomy" id="1433523"/>
    <lineage>
        <taxon>Archaea</taxon>
        <taxon>Methanobacteriati</taxon>
        <taxon>Methanobacteriota</taxon>
        <taxon>Stenosarchaea group</taxon>
        <taxon>Halobacteria</taxon>
        <taxon>Halobacteriales</taxon>
        <taxon>Haloferacaceae</taxon>
        <taxon>Halorubrum</taxon>
    </lineage>
</organism>
<accession>A0ABD6BXF2</accession>
<dbReference type="PANTHER" id="PTHR40261:SF1">
    <property type="entry name" value="RIESKE DOMAIN-CONTAINING PROTEIN"/>
    <property type="match status" value="1"/>
</dbReference>
<evidence type="ECO:0000256" key="1">
    <source>
        <dbReference type="ARBA" id="ARBA00022714"/>
    </source>
</evidence>
<protein>
    <submittedName>
        <fullName evidence="7">Rieske (2Fe-2S) protein</fullName>
    </submittedName>
</protein>
<evidence type="ECO:0000259" key="6">
    <source>
        <dbReference type="PROSITE" id="PS51296"/>
    </source>
</evidence>
<dbReference type="RefSeq" id="WP_256418169.1">
    <property type="nucleotide sequence ID" value="NZ_JANHDL010000005.1"/>
</dbReference>
<dbReference type="SUPFAM" id="SSF50022">
    <property type="entry name" value="ISP domain"/>
    <property type="match status" value="1"/>
</dbReference>
<keyword evidence="3" id="KW-0408">Iron</keyword>
<dbReference type="PROSITE" id="PS51296">
    <property type="entry name" value="RIESKE"/>
    <property type="match status" value="1"/>
</dbReference>
<keyword evidence="2" id="KW-0479">Metal-binding</keyword>
<feature type="domain" description="Rieske" evidence="6">
    <location>
        <begin position="17"/>
        <end position="110"/>
    </location>
</feature>
<comment type="caution">
    <text evidence="7">The sequence shown here is derived from an EMBL/GenBank/DDBJ whole genome shotgun (WGS) entry which is preliminary data.</text>
</comment>
<reference evidence="7 8" key="1">
    <citation type="journal article" date="2019" name="Int. J. Syst. Evol. Microbiol.">
        <title>The Global Catalogue of Microorganisms (GCM) 10K type strain sequencing project: providing services to taxonomists for standard genome sequencing and annotation.</title>
        <authorList>
            <consortium name="The Broad Institute Genomics Platform"/>
            <consortium name="The Broad Institute Genome Sequencing Center for Infectious Disease"/>
            <person name="Wu L."/>
            <person name="Ma J."/>
        </authorList>
    </citation>
    <scope>NUCLEOTIDE SEQUENCE [LARGE SCALE GENOMIC DNA]</scope>
    <source>
        <strain evidence="7 8">CGMCC 1.12689</strain>
    </source>
</reference>
<dbReference type="Pfam" id="PF00355">
    <property type="entry name" value="Rieske"/>
    <property type="match status" value="1"/>
</dbReference>
<dbReference type="InterPro" id="IPR036922">
    <property type="entry name" value="Rieske_2Fe-2S_sf"/>
</dbReference>
<dbReference type="InterPro" id="IPR017941">
    <property type="entry name" value="Rieske_2Fe-2S"/>
</dbReference>
<sequence>MTGTKIVDLAAVPERGSYLFTAEDAVTNETEVILVRCADEPGVRAWVNVCPHETQRLDRGDGAAMRDGEIVCPKHGSMFDACTGDCDNGEAAGTSLPAVAVGVDDGGVYLTDDDYDYVRDGPADGDDGPADGDDGPGSTSHIGF</sequence>
<dbReference type="EMBL" id="JBHUDB010000001">
    <property type="protein sequence ID" value="MFD1569751.1"/>
    <property type="molecule type" value="Genomic_DNA"/>
</dbReference>
<dbReference type="Gene3D" id="2.102.10.10">
    <property type="entry name" value="Rieske [2Fe-2S] iron-sulphur domain"/>
    <property type="match status" value="1"/>
</dbReference>
<evidence type="ECO:0000256" key="5">
    <source>
        <dbReference type="SAM" id="MobiDB-lite"/>
    </source>
</evidence>
<name>A0ABD6BXF2_9EURY</name>
<dbReference type="Proteomes" id="UP001597185">
    <property type="component" value="Unassembled WGS sequence"/>
</dbReference>
<evidence type="ECO:0000256" key="4">
    <source>
        <dbReference type="ARBA" id="ARBA00023014"/>
    </source>
</evidence>
<keyword evidence="1" id="KW-0001">2Fe-2S</keyword>
<feature type="compositionally biased region" description="Acidic residues" evidence="5">
    <location>
        <begin position="123"/>
        <end position="134"/>
    </location>
</feature>
<evidence type="ECO:0000313" key="7">
    <source>
        <dbReference type="EMBL" id="MFD1569751.1"/>
    </source>
</evidence>
<keyword evidence="8" id="KW-1185">Reference proteome</keyword>
<gene>
    <name evidence="7" type="ORF">ACFR9T_03970</name>
</gene>
<dbReference type="AlphaFoldDB" id="A0ABD6BXF2"/>
<proteinExistence type="predicted"/>
<dbReference type="GO" id="GO:0051537">
    <property type="term" value="F:2 iron, 2 sulfur cluster binding"/>
    <property type="evidence" value="ECO:0007669"/>
    <property type="project" value="UniProtKB-KW"/>
</dbReference>